<feature type="domain" description="HTH lacI-type" evidence="5">
    <location>
        <begin position="6"/>
        <end position="60"/>
    </location>
</feature>
<evidence type="ECO:0000259" key="5">
    <source>
        <dbReference type="PROSITE" id="PS50932"/>
    </source>
</evidence>
<name>A0ABN2WI61_9MICO</name>
<dbReference type="InterPro" id="IPR010982">
    <property type="entry name" value="Lambda_DNA-bd_dom_sf"/>
</dbReference>
<gene>
    <name evidence="6" type="ORF">GCM10009823_10310</name>
</gene>
<dbReference type="Gene3D" id="3.40.50.2300">
    <property type="match status" value="1"/>
</dbReference>
<dbReference type="PANTHER" id="PTHR30146">
    <property type="entry name" value="LACI-RELATED TRANSCRIPTIONAL REPRESSOR"/>
    <property type="match status" value="1"/>
</dbReference>
<dbReference type="InterPro" id="IPR028082">
    <property type="entry name" value="Peripla_BP_I"/>
</dbReference>
<keyword evidence="2 6" id="KW-0238">DNA-binding</keyword>
<protein>
    <submittedName>
        <fullName evidence="6">LacI family DNA-binding transcriptional regulator</fullName>
    </submittedName>
</protein>
<sequence>MWIMAVTVGDIARRAGTSVTTVSRVINARGPVAQSTARRVREAMEELGYARSTLLEAVRHPLVACCVPVLPEHWQLEVMGRVSDALQQMGMLTASPAIGPDLGEVEAVAAAGASLVVTPTFTPVRVRLPVVRFAEAAEAAEGRPRGDGRPAGGGEHAAHSGERIAARIDLTGGLSMAFDHLAKMGHRRIGLICNDSGTLADQLQDRFLSEHPMALLSERLPDWIARVPKSASGGTEAALTLKDRTCTAVIVQSGRQLYGVVKGIAARGLAVPRDLSVVGLGDSPTVRYIRPPATVLGFDTEALAEALTAGVRTALGAPGPGLPSVPPTFRPMLLARRSTTAVQR</sequence>
<dbReference type="EMBL" id="BAAAPZ010000003">
    <property type="protein sequence ID" value="GAA2092516.1"/>
    <property type="molecule type" value="Genomic_DNA"/>
</dbReference>
<dbReference type="PROSITE" id="PS50932">
    <property type="entry name" value="HTH_LACI_2"/>
    <property type="match status" value="1"/>
</dbReference>
<dbReference type="CDD" id="cd01392">
    <property type="entry name" value="HTH_LacI"/>
    <property type="match status" value="1"/>
</dbReference>
<keyword evidence="7" id="KW-1185">Reference proteome</keyword>
<evidence type="ECO:0000256" key="3">
    <source>
        <dbReference type="ARBA" id="ARBA00023163"/>
    </source>
</evidence>
<dbReference type="SMART" id="SM00354">
    <property type="entry name" value="HTH_LACI"/>
    <property type="match status" value="1"/>
</dbReference>
<evidence type="ECO:0000313" key="6">
    <source>
        <dbReference type="EMBL" id="GAA2092516.1"/>
    </source>
</evidence>
<evidence type="ECO:0000313" key="7">
    <source>
        <dbReference type="Proteomes" id="UP001500984"/>
    </source>
</evidence>
<keyword evidence="1" id="KW-0805">Transcription regulation</keyword>
<evidence type="ECO:0000256" key="2">
    <source>
        <dbReference type="ARBA" id="ARBA00023125"/>
    </source>
</evidence>
<dbReference type="Proteomes" id="UP001500984">
    <property type="component" value="Unassembled WGS sequence"/>
</dbReference>
<dbReference type="Pfam" id="PF13377">
    <property type="entry name" value="Peripla_BP_3"/>
    <property type="match status" value="1"/>
</dbReference>
<evidence type="ECO:0000256" key="1">
    <source>
        <dbReference type="ARBA" id="ARBA00023015"/>
    </source>
</evidence>
<dbReference type="Pfam" id="PF00356">
    <property type="entry name" value="LacI"/>
    <property type="match status" value="1"/>
</dbReference>
<keyword evidence="3" id="KW-0804">Transcription</keyword>
<dbReference type="GO" id="GO:0003677">
    <property type="term" value="F:DNA binding"/>
    <property type="evidence" value="ECO:0007669"/>
    <property type="project" value="UniProtKB-KW"/>
</dbReference>
<proteinExistence type="predicted"/>
<accession>A0ABN2WI61</accession>
<dbReference type="InterPro" id="IPR000843">
    <property type="entry name" value="HTH_LacI"/>
</dbReference>
<dbReference type="Gene3D" id="1.10.260.40">
    <property type="entry name" value="lambda repressor-like DNA-binding domains"/>
    <property type="match status" value="1"/>
</dbReference>
<dbReference type="InterPro" id="IPR046335">
    <property type="entry name" value="LacI/GalR-like_sensor"/>
</dbReference>
<dbReference type="SUPFAM" id="SSF47413">
    <property type="entry name" value="lambda repressor-like DNA-binding domains"/>
    <property type="match status" value="1"/>
</dbReference>
<evidence type="ECO:0000256" key="4">
    <source>
        <dbReference type="SAM" id="MobiDB-lite"/>
    </source>
</evidence>
<reference evidence="6 7" key="1">
    <citation type="journal article" date="2019" name="Int. J. Syst. Evol. Microbiol.">
        <title>The Global Catalogue of Microorganisms (GCM) 10K type strain sequencing project: providing services to taxonomists for standard genome sequencing and annotation.</title>
        <authorList>
            <consortium name="The Broad Institute Genomics Platform"/>
            <consortium name="The Broad Institute Genome Sequencing Center for Infectious Disease"/>
            <person name="Wu L."/>
            <person name="Ma J."/>
        </authorList>
    </citation>
    <scope>NUCLEOTIDE SEQUENCE [LARGE SCALE GENOMIC DNA]</scope>
    <source>
        <strain evidence="6 7">JCM 15900</strain>
    </source>
</reference>
<dbReference type="SUPFAM" id="SSF53822">
    <property type="entry name" value="Periplasmic binding protein-like I"/>
    <property type="match status" value="1"/>
</dbReference>
<comment type="caution">
    <text evidence="6">The sequence shown here is derived from an EMBL/GenBank/DDBJ whole genome shotgun (WGS) entry which is preliminary data.</text>
</comment>
<organism evidence="6 7">
    <name type="scientific">Brevibacterium salitolerans</name>
    <dbReference type="NCBI Taxonomy" id="1403566"/>
    <lineage>
        <taxon>Bacteria</taxon>
        <taxon>Bacillati</taxon>
        <taxon>Actinomycetota</taxon>
        <taxon>Actinomycetes</taxon>
        <taxon>Micrococcales</taxon>
        <taxon>Brevibacteriaceae</taxon>
        <taxon>Brevibacterium</taxon>
    </lineage>
</organism>
<feature type="region of interest" description="Disordered" evidence="4">
    <location>
        <begin position="139"/>
        <end position="159"/>
    </location>
</feature>
<dbReference type="PANTHER" id="PTHR30146:SF138">
    <property type="entry name" value="TRANSCRIPTIONAL REGULATORY PROTEIN"/>
    <property type="match status" value="1"/>
</dbReference>